<evidence type="ECO:0000256" key="8">
    <source>
        <dbReference type="SAM" id="Phobius"/>
    </source>
</evidence>
<feature type="transmembrane region" description="Helical" evidence="8">
    <location>
        <begin position="116"/>
        <end position="137"/>
    </location>
</feature>
<comment type="caution">
    <text evidence="10">The sequence shown here is derived from an EMBL/GenBank/DDBJ whole genome shotgun (WGS) entry which is preliminary data.</text>
</comment>
<organism evidence="10 11">
    <name type="scientific">Tectimicrobiota bacterium</name>
    <dbReference type="NCBI Taxonomy" id="2528274"/>
    <lineage>
        <taxon>Bacteria</taxon>
        <taxon>Pseudomonadati</taxon>
        <taxon>Nitrospinota/Tectimicrobiota group</taxon>
        <taxon>Candidatus Tectimicrobiota</taxon>
    </lineage>
</organism>
<evidence type="ECO:0000313" key="10">
    <source>
        <dbReference type="EMBL" id="MBI3014731.1"/>
    </source>
</evidence>
<gene>
    <name evidence="10" type="ORF">HYY65_06675</name>
</gene>
<evidence type="ECO:0000256" key="2">
    <source>
        <dbReference type="ARBA" id="ARBA00022448"/>
    </source>
</evidence>
<dbReference type="EMBL" id="JACPSX010000120">
    <property type="protein sequence ID" value="MBI3014731.1"/>
    <property type="molecule type" value="Genomic_DNA"/>
</dbReference>
<dbReference type="Gene3D" id="1.20.1250.20">
    <property type="entry name" value="MFS general substrate transporter like domains"/>
    <property type="match status" value="1"/>
</dbReference>
<keyword evidence="3" id="KW-1003">Cell membrane</keyword>
<dbReference type="Pfam" id="PF07690">
    <property type="entry name" value="MFS_1"/>
    <property type="match status" value="1"/>
</dbReference>
<keyword evidence="4 8" id="KW-0812">Transmembrane</keyword>
<evidence type="ECO:0000256" key="4">
    <source>
        <dbReference type="ARBA" id="ARBA00022692"/>
    </source>
</evidence>
<dbReference type="CDD" id="cd17321">
    <property type="entry name" value="MFS_MMR_MDR_like"/>
    <property type="match status" value="1"/>
</dbReference>
<dbReference type="InterPro" id="IPR020846">
    <property type="entry name" value="MFS_dom"/>
</dbReference>
<comment type="subcellular location">
    <subcellularLocation>
        <location evidence="1">Cell membrane</location>
        <topology evidence="1">Multi-pass membrane protein</topology>
    </subcellularLocation>
</comment>
<feature type="region of interest" description="Disordered" evidence="7">
    <location>
        <begin position="415"/>
        <end position="437"/>
    </location>
</feature>
<accession>A0A932GPD8</accession>
<evidence type="ECO:0000256" key="5">
    <source>
        <dbReference type="ARBA" id="ARBA00022989"/>
    </source>
</evidence>
<protein>
    <submittedName>
        <fullName evidence="10">MFS transporter</fullName>
    </submittedName>
</protein>
<feature type="compositionally biased region" description="Gly residues" evidence="7">
    <location>
        <begin position="311"/>
        <end position="320"/>
    </location>
</feature>
<feature type="compositionally biased region" description="Basic and acidic residues" evidence="7">
    <location>
        <begin position="427"/>
        <end position="437"/>
    </location>
</feature>
<feature type="domain" description="Major facilitator superfamily (MFS) profile" evidence="9">
    <location>
        <begin position="1"/>
        <end position="437"/>
    </location>
</feature>
<feature type="region of interest" description="Disordered" evidence="7">
    <location>
        <begin position="307"/>
        <end position="394"/>
    </location>
</feature>
<keyword evidence="5 8" id="KW-1133">Transmembrane helix</keyword>
<dbReference type="SUPFAM" id="SSF103473">
    <property type="entry name" value="MFS general substrate transporter"/>
    <property type="match status" value="1"/>
</dbReference>
<evidence type="ECO:0000256" key="3">
    <source>
        <dbReference type="ARBA" id="ARBA00022475"/>
    </source>
</evidence>
<name>A0A932GPD8_UNCTE</name>
<dbReference type="PANTHER" id="PTHR42718:SF46">
    <property type="entry name" value="BLR6921 PROTEIN"/>
    <property type="match status" value="1"/>
</dbReference>
<keyword evidence="6 8" id="KW-0472">Membrane</keyword>
<reference evidence="10" key="1">
    <citation type="submission" date="2020-07" db="EMBL/GenBank/DDBJ databases">
        <title>Huge and variable diversity of episymbiotic CPR bacteria and DPANN archaea in groundwater ecosystems.</title>
        <authorList>
            <person name="He C.Y."/>
            <person name="Keren R."/>
            <person name="Whittaker M."/>
            <person name="Farag I.F."/>
            <person name="Doudna J."/>
            <person name="Cate J.H.D."/>
            <person name="Banfield J.F."/>
        </authorList>
    </citation>
    <scope>NUCLEOTIDE SEQUENCE</scope>
    <source>
        <strain evidence="10">NC_groundwater_717_Ag_S-0.2um_59_8</strain>
    </source>
</reference>
<feature type="transmembrane region" description="Helical" evidence="8">
    <location>
        <begin position="82"/>
        <end position="104"/>
    </location>
</feature>
<evidence type="ECO:0000256" key="6">
    <source>
        <dbReference type="ARBA" id="ARBA00023136"/>
    </source>
</evidence>
<proteinExistence type="predicted"/>
<dbReference type="Proteomes" id="UP000741360">
    <property type="component" value="Unassembled WGS sequence"/>
</dbReference>
<feature type="transmembrane region" description="Helical" evidence="8">
    <location>
        <begin position="182"/>
        <end position="201"/>
    </location>
</feature>
<evidence type="ECO:0000256" key="1">
    <source>
        <dbReference type="ARBA" id="ARBA00004651"/>
    </source>
</evidence>
<keyword evidence="2" id="KW-0813">Transport</keyword>
<dbReference type="GO" id="GO:0005886">
    <property type="term" value="C:plasma membrane"/>
    <property type="evidence" value="ECO:0007669"/>
    <property type="project" value="UniProtKB-SubCell"/>
</dbReference>
<feature type="transmembrane region" description="Helical" evidence="8">
    <location>
        <begin position="20"/>
        <end position="45"/>
    </location>
</feature>
<evidence type="ECO:0000313" key="11">
    <source>
        <dbReference type="Proteomes" id="UP000741360"/>
    </source>
</evidence>
<feature type="transmembrane region" description="Helical" evidence="8">
    <location>
        <begin position="57"/>
        <end position="76"/>
    </location>
</feature>
<feature type="transmembrane region" description="Helical" evidence="8">
    <location>
        <begin position="143"/>
        <end position="161"/>
    </location>
</feature>
<evidence type="ECO:0000259" key="9">
    <source>
        <dbReference type="PROSITE" id="PS50850"/>
    </source>
</evidence>
<dbReference type="AlphaFoldDB" id="A0A932GPD8"/>
<dbReference type="GO" id="GO:0022857">
    <property type="term" value="F:transmembrane transporter activity"/>
    <property type="evidence" value="ECO:0007669"/>
    <property type="project" value="InterPro"/>
</dbReference>
<dbReference type="InterPro" id="IPR036259">
    <property type="entry name" value="MFS_trans_sf"/>
</dbReference>
<feature type="transmembrane region" description="Helical" evidence="8">
    <location>
        <begin position="246"/>
        <end position="272"/>
    </location>
</feature>
<dbReference type="InterPro" id="IPR011701">
    <property type="entry name" value="MFS"/>
</dbReference>
<dbReference type="PROSITE" id="PS50850">
    <property type="entry name" value="MFS"/>
    <property type="match status" value="1"/>
</dbReference>
<dbReference type="PANTHER" id="PTHR42718">
    <property type="entry name" value="MAJOR FACILITATOR SUPERFAMILY MULTIDRUG TRANSPORTER MFSC"/>
    <property type="match status" value="1"/>
</dbReference>
<dbReference type="Gene3D" id="1.20.1720.10">
    <property type="entry name" value="Multidrug resistance protein D"/>
    <property type="match status" value="1"/>
</dbReference>
<evidence type="ECO:0000256" key="7">
    <source>
        <dbReference type="SAM" id="MobiDB-lite"/>
    </source>
</evidence>
<feature type="transmembrane region" description="Helical" evidence="8">
    <location>
        <begin position="207"/>
        <end position="226"/>
    </location>
</feature>
<sequence>MGPYDMAALSVALPKIGEDLHASLATLSWIPMASLVPSAVLQVLCGRLADIRGRKSLYSLGVGIFALTSMLSSLSQSLAQLIALRVCLGIAGALLWSNSAAIVTESFPEHERGKALGLYVMSLYLGLSVGPVLGGFLTQQGGWRSIFLLNVAVGAVTFYLIRTRLPDLPVRQEGLSFDWGGALLFAVFLISLLLALTFVQITGWSSLRVALLLALSILALGTFISFESHTSGEPMLEISLFTRNRLFRAANTAAMMNYMAIFGAPFLLSMYLQGVLHYNPSRTGMLLIPQPLAMTVLSPLAGKLSDRIDSGGHGAHGNGDGSVRVSQQQRDSGIGEARPARGGGGHAGHDPDCGPILEFGRHQHHNRQCPSPGRFHQPAGQPEKLHHFDRPGSNGAGIAARLSILHGDCRPGASCLSGAGEGSPRQFPERLGRGLSR</sequence>